<evidence type="ECO:0000259" key="2">
    <source>
        <dbReference type="Pfam" id="PF03184"/>
    </source>
</evidence>
<comment type="caution">
    <text evidence="3">The sequence shown here is derived from an EMBL/GenBank/DDBJ whole genome shotgun (WGS) entry which is preliminary data.</text>
</comment>
<accession>A0A9J6GV09</accession>
<evidence type="ECO:0000313" key="3">
    <source>
        <dbReference type="EMBL" id="KAH9379301.1"/>
    </source>
</evidence>
<dbReference type="EMBL" id="JABSTR010000009">
    <property type="protein sequence ID" value="KAH9379301.1"/>
    <property type="molecule type" value="Genomic_DNA"/>
</dbReference>
<feature type="domain" description="DDE-1" evidence="2">
    <location>
        <begin position="2"/>
        <end position="100"/>
    </location>
</feature>
<dbReference type="Pfam" id="PF03184">
    <property type="entry name" value="DDE_1"/>
    <property type="match status" value="1"/>
</dbReference>
<dbReference type="VEuPathDB" id="VectorBase:HLOH_061562"/>
<feature type="region of interest" description="Disordered" evidence="1">
    <location>
        <begin position="111"/>
        <end position="136"/>
    </location>
</feature>
<organism evidence="3 4">
    <name type="scientific">Haemaphysalis longicornis</name>
    <name type="common">Bush tick</name>
    <dbReference type="NCBI Taxonomy" id="44386"/>
    <lineage>
        <taxon>Eukaryota</taxon>
        <taxon>Metazoa</taxon>
        <taxon>Ecdysozoa</taxon>
        <taxon>Arthropoda</taxon>
        <taxon>Chelicerata</taxon>
        <taxon>Arachnida</taxon>
        <taxon>Acari</taxon>
        <taxon>Parasitiformes</taxon>
        <taxon>Ixodida</taxon>
        <taxon>Ixodoidea</taxon>
        <taxon>Ixodidae</taxon>
        <taxon>Haemaphysalinae</taxon>
        <taxon>Haemaphysalis</taxon>
    </lineage>
</organism>
<sequence>MQRQGRRVLLVIDNCSLHHVQTSLMAVTIVFFSTSKVQPLCLGIIHGFKASYRRRVLERLVIAVDHPSTNLRLRVSLYSAVEMVKAPWLKVKATCVRNCFRKACFVDTQPEAEPDASDGQTGGDLWQPVVDSNRGA</sequence>
<dbReference type="AlphaFoldDB" id="A0A9J6GV09"/>
<proteinExistence type="predicted"/>
<dbReference type="OrthoDB" id="6514731at2759"/>
<dbReference type="Proteomes" id="UP000821853">
    <property type="component" value="Unassembled WGS sequence"/>
</dbReference>
<evidence type="ECO:0000313" key="4">
    <source>
        <dbReference type="Proteomes" id="UP000821853"/>
    </source>
</evidence>
<evidence type="ECO:0000256" key="1">
    <source>
        <dbReference type="SAM" id="MobiDB-lite"/>
    </source>
</evidence>
<keyword evidence="4" id="KW-1185">Reference proteome</keyword>
<dbReference type="InterPro" id="IPR004875">
    <property type="entry name" value="DDE_SF_endonuclease_dom"/>
</dbReference>
<gene>
    <name evidence="3" type="ORF">HPB48_004496</name>
</gene>
<dbReference type="GO" id="GO:0003676">
    <property type="term" value="F:nucleic acid binding"/>
    <property type="evidence" value="ECO:0007669"/>
    <property type="project" value="InterPro"/>
</dbReference>
<protein>
    <recommendedName>
        <fullName evidence="2">DDE-1 domain-containing protein</fullName>
    </recommendedName>
</protein>
<reference evidence="3 4" key="1">
    <citation type="journal article" date="2020" name="Cell">
        <title>Large-Scale Comparative Analyses of Tick Genomes Elucidate Their Genetic Diversity and Vector Capacities.</title>
        <authorList>
            <consortium name="Tick Genome and Microbiome Consortium (TIGMIC)"/>
            <person name="Jia N."/>
            <person name="Wang J."/>
            <person name="Shi W."/>
            <person name="Du L."/>
            <person name="Sun Y."/>
            <person name="Zhan W."/>
            <person name="Jiang J.F."/>
            <person name="Wang Q."/>
            <person name="Zhang B."/>
            <person name="Ji P."/>
            <person name="Bell-Sakyi L."/>
            <person name="Cui X.M."/>
            <person name="Yuan T.T."/>
            <person name="Jiang B.G."/>
            <person name="Yang W.F."/>
            <person name="Lam T.T."/>
            <person name="Chang Q.C."/>
            <person name="Ding S.J."/>
            <person name="Wang X.J."/>
            <person name="Zhu J.G."/>
            <person name="Ruan X.D."/>
            <person name="Zhao L."/>
            <person name="Wei J.T."/>
            <person name="Ye R.Z."/>
            <person name="Que T.C."/>
            <person name="Du C.H."/>
            <person name="Zhou Y.H."/>
            <person name="Cheng J.X."/>
            <person name="Dai P.F."/>
            <person name="Guo W.B."/>
            <person name="Han X.H."/>
            <person name="Huang E.J."/>
            <person name="Li L.F."/>
            <person name="Wei W."/>
            <person name="Gao Y.C."/>
            <person name="Liu J.Z."/>
            <person name="Shao H.Z."/>
            <person name="Wang X."/>
            <person name="Wang C.C."/>
            <person name="Yang T.C."/>
            <person name="Huo Q.B."/>
            <person name="Li W."/>
            <person name="Chen H.Y."/>
            <person name="Chen S.E."/>
            <person name="Zhou L.G."/>
            <person name="Ni X.B."/>
            <person name="Tian J.H."/>
            <person name="Sheng Y."/>
            <person name="Liu T."/>
            <person name="Pan Y.S."/>
            <person name="Xia L.Y."/>
            <person name="Li J."/>
            <person name="Zhao F."/>
            <person name="Cao W.C."/>
        </authorList>
    </citation>
    <scope>NUCLEOTIDE SEQUENCE [LARGE SCALE GENOMIC DNA]</scope>
    <source>
        <strain evidence="3">HaeL-2018</strain>
    </source>
</reference>
<name>A0A9J6GV09_HAELO</name>